<evidence type="ECO:0000313" key="2">
    <source>
        <dbReference type="EMBL" id="KAE8237002.1"/>
    </source>
</evidence>
<keyword evidence="3" id="KW-1185">Reference proteome</keyword>
<dbReference type="EMBL" id="LWDE02002702">
    <property type="protein sequence ID" value="KAE8237002.1"/>
    <property type="molecule type" value="Genomic_DNA"/>
</dbReference>
<dbReference type="AlphaFoldDB" id="A0A8X7MIE2"/>
<feature type="chain" id="PRO_5036444486" evidence="1">
    <location>
        <begin position="19"/>
        <end position="161"/>
    </location>
</feature>
<dbReference type="Proteomes" id="UP000077684">
    <property type="component" value="Unassembled WGS sequence"/>
</dbReference>
<evidence type="ECO:0000256" key="1">
    <source>
        <dbReference type="SAM" id="SignalP"/>
    </source>
</evidence>
<evidence type="ECO:0000313" key="3">
    <source>
        <dbReference type="Proteomes" id="UP000077684"/>
    </source>
</evidence>
<accession>A0A8X7MIE2</accession>
<sequence>MFVKFSVISILSPLPARANVTVPPEYEYLSYLRYRHASGPSKSMSADWVLSFMPGKLALAASFDQMARNIIFESKKLGQNVEVWSLARRASCLTDAYGVLQGVKQSDAHVTVHTNYYYSNKTVNGKDFAASCRSRIIGLTSSPNRVSISQGDVLQVRRLLA</sequence>
<protein>
    <submittedName>
        <fullName evidence="2">Uncharacterized protein</fullName>
    </submittedName>
</protein>
<organism evidence="2 3">
    <name type="scientific">Tilletia controversa</name>
    <name type="common">dwarf bunt fungus</name>
    <dbReference type="NCBI Taxonomy" id="13291"/>
    <lineage>
        <taxon>Eukaryota</taxon>
        <taxon>Fungi</taxon>
        <taxon>Dikarya</taxon>
        <taxon>Basidiomycota</taxon>
        <taxon>Ustilaginomycotina</taxon>
        <taxon>Exobasidiomycetes</taxon>
        <taxon>Tilletiales</taxon>
        <taxon>Tilletiaceae</taxon>
        <taxon>Tilletia</taxon>
    </lineage>
</organism>
<reference evidence="2" key="1">
    <citation type="submission" date="2016-04" db="EMBL/GenBank/DDBJ databases">
        <authorList>
            <person name="Nguyen H.D."/>
            <person name="Samba Siva P."/>
            <person name="Cullis J."/>
            <person name="Levesque C.A."/>
            <person name="Hambleton S."/>
        </authorList>
    </citation>
    <scope>NUCLEOTIDE SEQUENCE</scope>
    <source>
        <strain evidence="2">DAOMC 236426</strain>
    </source>
</reference>
<keyword evidence="1" id="KW-0732">Signal</keyword>
<comment type="caution">
    <text evidence="2">The sequence shown here is derived from an EMBL/GenBank/DDBJ whole genome shotgun (WGS) entry which is preliminary data.</text>
</comment>
<reference evidence="2" key="2">
    <citation type="journal article" date="2019" name="IMA Fungus">
        <title>Genome sequencing and comparison of five Tilletia species to identify candidate genes for the detection of regulated species infecting wheat.</title>
        <authorList>
            <person name="Nguyen H.D.T."/>
            <person name="Sultana T."/>
            <person name="Kesanakurti P."/>
            <person name="Hambleton S."/>
        </authorList>
    </citation>
    <scope>NUCLEOTIDE SEQUENCE</scope>
    <source>
        <strain evidence="2">DAOMC 236426</strain>
    </source>
</reference>
<gene>
    <name evidence="2" type="ORF">A4X06_0g9367</name>
</gene>
<name>A0A8X7MIE2_9BASI</name>
<proteinExistence type="predicted"/>
<feature type="signal peptide" evidence="1">
    <location>
        <begin position="1"/>
        <end position="18"/>
    </location>
</feature>